<dbReference type="Proteomes" id="UP001295684">
    <property type="component" value="Unassembled WGS sequence"/>
</dbReference>
<sequence>MPLIDSKRNKKKFLKRSYEDSRKNILKSSYGYFIMTKTTGY</sequence>
<gene>
    <name evidence="1" type="ORF">ECRASSUSDP1_LOCUS20039</name>
</gene>
<dbReference type="AlphaFoldDB" id="A0AAD1XT81"/>
<proteinExistence type="predicted"/>
<keyword evidence="2" id="KW-1185">Reference proteome</keyword>
<protein>
    <submittedName>
        <fullName evidence="1">Uncharacterized protein</fullName>
    </submittedName>
</protein>
<name>A0AAD1XT81_EUPCR</name>
<evidence type="ECO:0000313" key="2">
    <source>
        <dbReference type="Proteomes" id="UP001295684"/>
    </source>
</evidence>
<evidence type="ECO:0000313" key="1">
    <source>
        <dbReference type="EMBL" id="CAI2378641.1"/>
    </source>
</evidence>
<organism evidence="1 2">
    <name type="scientific">Euplotes crassus</name>
    <dbReference type="NCBI Taxonomy" id="5936"/>
    <lineage>
        <taxon>Eukaryota</taxon>
        <taxon>Sar</taxon>
        <taxon>Alveolata</taxon>
        <taxon>Ciliophora</taxon>
        <taxon>Intramacronucleata</taxon>
        <taxon>Spirotrichea</taxon>
        <taxon>Hypotrichia</taxon>
        <taxon>Euplotida</taxon>
        <taxon>Euplotidae</taxon>
        <taxon>Moneuplotes</taxon>
    </lineage>
</organism>
<reference evidence="1" key="1">
    <citation type="submission" date="2023-07" db="EMBL/GenBank/DDBJ databases">
        <authorList>
            <consortium name="AG Swart"/>
            <person name="Singh M."/>
            <person name="Singh A."/>
            <person name="Seah K."/>
            <person name="Emmerich C."/>
        </authorList>
    </citation>
    <scope>NUCLEOTIDE SEQUENCE</scope>
    <source>
        <strain evidence="1">DP1</strain>
    </source>
</reference>
<accession>A0AAD1XT81</accession>
<comment type="caution">
    <text evidence="1">The sequence shown here is derived from an EMBL/GenBank/DDBJ whole genome shotgun (WGS) entry which is preliminary data.</text>
</comment>
<dbReference type="EMBL" id="CAMPGE010020390">
    <property type="protein sequence ID" value="CAI2378641.1"/>
    <property type="molecule type" value="Genomic_DNA"/>
</dbReference>